<dbReference type="STRING" id="28743.ENSCVAP00000006740"/>
<dbReference type="GO" id="GO:0008236">
    <property type="term" value="F:serine-type peptidase activity"/>
    <property type="evidence" value="ECO:0007669"/>
    <property type="project" value="InterPro"/>
</dbReference>
<feature type="domain" description="Peptidase S9 prolyl oligopeptidase catalytic" evidence="1">
    <location>
        <begin position="589"/>
        <end position="644"/>
    </location>
</feature>
<dbReference type="Pfam" id="PF00930">
    <property type="entry name" value="DPPIV_N"/>
    <property type="match status" value="2"/>
</dbReference>
<name>A0A3Q2FN64_CYPVA</name>
<dbReference type="PANTHER" id="PTHR11731">
    <property type="entry name" value="PROTEASE FAMILY S9B,C DIPEPTIDYL-PEPTIDASE IV-RELATED"/>
    <property type="match status" value="1"/>
</dbReference>
<reference evidence="3" key="2">
    <citation type="submission" date="2025-09" db="UniProtKB">
        <authorList>
            <consortium name="Ensembl"/>
        </authorList>
    </citation>
    <scope>IDENTIFICATION</scope>
</reference>
<proteinExistence type="predicted"/>
<dbReference type="InterPro" id="IPR029058">
    <property type="entry name" value="AB_hydrolase_fold"/>
</dbReference>
<dbReference type="InterPro" id="IPR050278">
    <property type="entry name" value="Serine_Prot_S9B/DPPIV"/>
</dbReference>
<dbReference type="GeneTree" id="ENSGT00940000154657"/>
<dbReference type="GO" id="GO:0015459">
    <property type="term" value="F:potassium channel regulator activity"/>
    <property type="evidence" value="ECO:0007669"/>
    <property type="project" value="TreeGrafter"/>
</dbReference>
<organism evidence="3 4">
    <name type="scientific">Cyprinodon variegatus</name>
    <name type="common">Sheepshead minnow</name>
    <dbReference type="NCBI Taxonomy" id="28743"/>
    <lineage>
        <taxon>Eukaryota</taxon>
        <taxon>Metazoa</taxon>
        <taxon>Chordata</taxon>
        <taxon>Craniata</taxon>
        <taxon>Vertebrata</taxon>
        <taxon>Euteleostomi</taxon>
        <taxon>Actinopterygii</taxon>
        <taxon>Neopterygii</taxon>
        <taxon>Teleostei</taxon>
        <taxon>Neoteleostei</taxon>
        <taxon>Acanthomorphata</taxon>
        <taxon>Ovalentaria</taxon>
        <taxon>Atherinomorphae</taxon>
        <taxon>Cyprinodontiformes</taxon>
        <taxon>Cyprinodontidae</taxon>
        <taxon>Cyprinodon</taxon>
    </lineage>
</organism>
<dbReference type="Pfam" id="PF00326">
    <property type="entry name" value="Peptidase_S9"/>
    <property type="match status" value="1"/>
</dbReference>
<dbReference type="Gene3D" id="2.140.10.30">
    <property type="entry name" value="Dipeptidylpeptidase IV, N-terminal domain"/>
    <property type="match status" value="2"/>
</dbReference>
<sequence>FLSSDGSGNLCGSPLTLDDLFQRNFQIHDPEATWMSTDEILFRSWEGDVFKVNIYSNQTELLIKNTTFVTFKATKFAVSPDMNFVLLGYDVQQVFKHSFLASYLIYNLFTREVQELNPPEVSNSVLQFASWGVQGQQLIYIFENNIYYQNHTQSSSWRLTSSGQEGVVFNGIADWLYEEEVLDSQVAHWWSPDGSRLAYLTINDTLVPRMVLPRFTGSLYPRGMEYPYPKVGLRSPADLGWFSDFYISMVKWVSRQKLSVRWVNRAQNVSILSLCDATTGDCMKKHVMTSEAWLDRQTEEPLFSRDLSRFFISSPGAFSHISMISNQSDAERVRVQQLTSGNWKVSRVLAYDENSRSIYFLSTEEGSAQQLSEEHPFHRDCLSCSLFKPNCSFYDAELSPDHQHVLLNCRGTNPIIPNQDVSGCLAVETNVELRRALTDRTVPRRERRILQRTGSDSLCLKCFLLNMFVCRDSAPGGQDVNDRFALDWDSVLVTSDRVVVARVDRRGRAVHQNLGTADVQDQMAAYGGFLSSLLLLSHSSQIKCGVAVAPITNWRLYGEEEPQQLLTQPNTSSRNRKLISLCISSLPASVHFQHSAELLQLLSALNVSYTLQIFPDEGHRIISVKSERYMLTSMLNFFRRCFQEEAAVVMETSKEED</sequence>
<dbReference type="Proteomes" id="UP000265020">
    <property type="component" value="Unassembled WGS sequence"/>
</dbReference>
<feature type="domain" description="Dipeptidylpeptidase IV N-terminal" evidence="2">
    <location>
        <begin position="244"/>
        <end position="413"/>
    </location>
</feature>
<reference evidence="3" key="1">
    <citation type="submission" date="2025-08" db="UniProtKB">
        <authorList>
            <consortium name="Ensembl"/>
        </authorList>
    </citation>
    <scope>IDENTIFICATION</scope>
</reference>
<dbReference type="PANTHER" id="PTHR11731:SF21">
    <property type="entry name" value="INACTIVE DIPEPTIDYL PEPTIDASE 10"/>
    <property type="match status" value="1"/>
</dbReference>
<dbReference type="InterPro" id="IPR002469">
    <property type="entry name" value="Peptidase_S9B_N"/>
</dbReference>
<evidence type="ECO:0000313" key="4">
    <source>
        <dbReference type="Proteomes" id="UP000265020"/>
    </source>
</evidence>
<dbReference type="Gene3D" id="3.40.50.1820">
    <property type="entry name" value="alpha/beta hydrolase"/>
    <property type="match status" value="1"/>
</dbReference>
<dbReference type="OMA" id="AYDEGTN"/>
<evidence type="ECO:0000259" key="2">
    <source>
        <dbReference type="Pfam" id="PF00930"/>
    </source>
</evidence>
<dbReference type="GO" id="GO:0008076">
    <property type="term" value="C:voltage-gated potassium channel complex"/>
    <property type="evidence" value="ECO:0007669"/>
    <property type="project" value="TreeGrafter"/>
</dbReference>
<dbReference type="Ensembl" id="ENSCVAT00000004479.1">
    <property type="protein sequence ID" value="ENSCVAP00000006740.1"/>
    <property type="gene ID" value="ENSCVAG00000008446.1"/>
</dbReference>
<dbReference type="SUPFAM" id="SSF53474">
    <property type="entry name" value="alpha/beta-Hydrolases"/>
    <property type="match status" value="1"/>
</dbReference>
<dbReference type="GO" id="GO:0006508">
    <property type="term" value="P:proteolysis"/>
    <property type="evidence" value="ECO:0007669"/>
    <property type="project" value="InterPro"/>
</dbReference>
<evidence type="ECO:0000313" key="3">
    <source>
        <dbReference type="Ensembl" id="ENSCVAP00000006740.1"/>
    </source>
</evidence>
<protein>
    <submittedName>
        <fullName evidence="3">Inactive dipeptidyl peptidase 10-like</fullName>
    </submittedName>
</protein>
<dbReference type="GO" id="GO:1901379">
    <property type="term" value="P:regulation of potassium ion transmembrane transport"/>
    <property type="evidence" value="ECO:0007669"/>
    <property type="project" value="TreeGrafter"/>
</dbReference>
<keyword evidence="4" id="KW-1185">Reference proteome</keyword>
<accession>A0A3Q2FN64</accession>
<dbReference type="SUPFAM" id="SSF82171">
    <property type="entry name" value="DPP6 N-terminal domain-like"/>
    <property type="match status" value="1"/>
</dbReference>
<dbReference type="AlphaFoldDB" id="A0A3Q2FN64"/>
<dbReference type="InterPro" id="IPR001375">
    <property type="entry name" value="Peptidase_S9_cat"/>
</dbReference>
<evidence type="ECO:0000259" key="1">
    <source>
        <dbReference type="Pfam" id="PF00326"/>
    </source>
</evidence>
<feature type="domain" description="Dipeptidylpeptidase IV N-terminal" evidence="2">
    <location>
        <begin position="79"/>
        <end position="236"/>
    </location>
</feature>